<dbReference type="Proteomes" id="UP000663868">
    <property type="component" value="Unassembled WGS sequence"/>
</dbReference>
<sequence>MDTIRLFLRSNSFRNSPIKPDGNSRNSSITSNFIDIDNDTLIENEIRRNSSHEKFKSFLSTHTKSSSLSSRYPNRYSQVETCSGLSNPLSNNTNIVASASESISNARSFTLNDNHQIKPRRHSWTTGEQKIHHVSSSIKRSKSHYYSERMKKYSKDKKRRRTIQINRSSKSVSFPISSNNNNPLYPRTSIQTRSVKTTATNAFLTAASIFKYWPFQSTYRQRNEEFRKIFKDLPTDERLIVDYSCAWQKEILIQGRMYISQNYLCFHANFLKWETSLCLKFKDIGAITREKTAKVIPNAIEVKSQKNEKYFFASFATRDKSYGLIYRIWQMTVTDQSISSQQLWGLIRESYGNDVDMVTDEEDTQQKPSTNSTPERTSPKQQIKNTTSDKYDRIKKPESVCSKSSKKDETDDHSSLSSRGDEDLDEDVGIIPIGEEANTNTLIRQPPPPPPPININSFTSMDISPPRRDERVSNIQVDNIERDYDLMISHREFESSNRPFENEIDDQYDDQHVVLNLNDKSDENNNDTEDNIEPCDDDMYHFPLDNISSDFTSVKEQKLLLKLINFVYDAKLNKATTRSLLSLLQTATLNSTEDIPKTTNDLWNKLGVKFIYKCYYFCSTCFIELKNFHDCCSNSKCNSKQKPSELCVFSITDELKRIVQSNYDVIQYYNLPENHIMADIVNGEHYRKCNNGQRRLTLMISTDGKPLVKSKRTKTSVWPVISYLVEIPPPIREYLNNTLLLGLWHSAVTPPCHLLLNKIVHNIKCLFMSGINIYLQNEMIHFSVHIQLITGDLPARAKCNKLVSFNGFHACTKCILRGERCELPCNKHTLYRFIDFIRIPQPKRTQEHINLCAQQINSTNENVFGVIGVSPLSCILSIPDQSTFDYFHLVLEIHLRYLLSVWYDIIKQNTTALNFIDKCLDEISYPHSFNRRPRDFANYKKWKASELRCFMIYASLPILVKLCLNMQHCFPEVYISHFLSLYIYIRVLRHFNDRDEIKAMPQFIHSYLSYFSTIYDPCKELYSTHALIHLWQQVELHGGLAYHSLFASESFLQIFNKISHGSVVLGEQISFWWCVFSQLRSKEIHYTSNLLTEQKLIEDCFLDFNVIKMYSQEFDLLFYQKFGEFPDLSLKCYSRYQFGLITYHSLSYSRRQNSNSYNICIKDKNDPNKLILYFGQILFFFHMHSTPFFLFRRYLNSKNKFSSLLNPIEDIPNWRMYIDRYYEIVRHSTSELVIFPCSFIVSKCIFIQLDDTFTICTQIELELEHD</sequence>
<organism evidence="4 5">
    <name type="scientific">Adineta steineri</name>
    <dbReference type="NCBI Taxonomy" id="433720"/>
    <lineage>
        <taxon>Eukaryota</taxon>
        <taxon>Metazoa</taxon>
        <taxon>Spiralia</taxon>
        <taxon>Gnathifera</taxon>
        <taxon>Rotifera</taxon>
        <taxon>Eurotatoria</taxon>
        <taxon>Bdelloidea</taxon>
        <taxon>Adinetida</taxon>
        <taxon>Adinetidae</taxon>
        <taxon>Adineta</taxon>
    </lineage>
</organism>
<dbReference type="Pfam" id="PF02893">
    <property type="entry name" value="GRAM"/>
    <property type="match status" value="1"/>
</dbReference>
<dbReference type="EMBL" id="CAJNOE010000043">
    <property type="protein sequence ID" value="CAF0799562.1"/>
    <property type="molecule type" value="Genomic_DNA"/>
</dbReference>
<feature type="domain" description="GRAM" evidence="2">
    <location>
        <begin position="224"/>
        <end position="291"/>
    </location>
</feature>
<dbReference type="CDD" id="cd13220">
    <property type="entry name" value="PH-GRAM_GRAMDC"/>
    <property type="match status" value="1"/>
</dbReference>
<evidence type="ECO:0000256" key="1">
    <source>
        <dbReference type="SAM" id="MobiDB-lite"/>
    </source>
</evidence>
<dbReference type="InterPro" id="IPR051482">
    <property type="entry name" value="Cholesterol_transport"/>
</dbReference>
<dbReference type="SMART" id="SM00568">
    <property type="entry name" value="GRAM"/>
    <property type="match status" value="1"/>
</dbReference>
<dbReference type="EMBL" id="CAJOBB010000827">
    <property type="protein sequence ID" value="CAF3759641.1"/>
    <property type="molecule type" value="Genomic_DNA"/>
</dbReference>
<dbReference type="Proteomes" id="UP000663860">
    <property type="component" value="Unassembled WGS sequence"/>
</dbReference>
<comment type="caution">
    <text evidence="4">The sequence shown here is derived from an EMBL/GenBank/DDBJ whole genome shotgun (WGS) entry which is preliminary data.</text>
</comment>
<protein>
    <recommendedName>
        <fullName evidence="2">GRAM domain-containing protein</fullName>
    </recommendedName>
</protein>
<evidence type="ECO:0000259" key="2">
    <source>
        <dbReference type="SMART" id="SM00568"/>
    </source>
</evidence>
<reference evidence="4" key="1">
    <citation type="submission" date="2021-02" db="EMBL/GenBank/DDBJ databases">
        <authorList>
            <person name="Nowell W R."/>
        </authorList>
    </citation>
    <scope>NUCLEOTIDE SEQUENCE</scope>
</reference>
<feature type="region of interest" description="Disordered" evidence="1">
    <location>
        <begin position="360"/>
        <end position="425"/>
    </location>
</feature>
<feature type="compositionally biased region" description="Basic and acidic residues" evidence="1">
    <location>
        <begin position="405"/>
        <end position="414"/>
    </location>
</feature>
<dbReference type="GO" id="GO:0032934">
    <property type="term" value="F:sterol binding"/>
    <property type="evidence" value="ECO:0007669"/>
    <property type="project" value="TreeGrafter"/>
</dbReference>
<accession>A0A818YWA1</accession>
<feature type="compositionally biased region" description="Basic and acidic residues" evidence="1">
    <location>
        <begin position="387"/>
        <end position="398"/>
    </location>
</feature>
<dbReference type="PANTHER" id="PTHR23319:SF4">
    <property type="entry name" value="GRAM DOMAIN CONTAINING 1B, ISOFORM E"/>
    <property type="match status" value="1"/>
</dbReference>
<dbReference type="Pfam" id="PF02992">
    <property type="entry name" value="Transposase_21"/>
    <property type="match status" value="1"/>
</dbReference>
<feature type="compositionally biased region" description="Polar residues" evidence="1">
    <location>
        <begin position="366"/>
        <end position="386"/>
    </location>
</feature>
<dbReference type="Gene3D" id="2.30.29.30">
    <property type="entry name" value="Pleckstrin-homology domain (PH domain)/Phosphotyrosine-binding domain (PTB)"/>
    <property type="match status" value="1"/>
</dbReference>
<dbReference type="GO" id="GO:0032366">
    <property type="term" value="P:intracellular sterol transport"/>
    <property type="evidence" value="ECO:0007669"/>
    <property type="project" value="TreeGrafter"/>
</dbReference>
<name>A0A818YWA1_9BILA</name>
<dbReference type="GO" id="GO:0140268">
    <property type="term" value="C:endoplasmic reticulum-plasma membrane contact site"/>
    <property type="evidence" value="ECO:0007669"/>
    <property type="project" value="TreeGrafter"/>
</dbReference>
<dbReference type="InterPro" id="IPR011993">
    <property type="entry name" value="PH-like_dom_sf"/>
</dbReference>
<evidence type="ECO:0000313" key="3">
    <source>
        <dbReference type="EMBL" id="CAF0799562.1"/>
    </source>
</evidence>
<evidence type="ECO:0000313" key="4">
    <source>
        <dbReference type="EMBL" id="CAF3759641.1"/>
    </source>
</evidence>
<gene>
    <name evidence="3" type="ORF">IZO911_LOCUS6854</name>
    <name evidence="4" type="ORF">KXQ929_LOCUS14723</name>
</gene>
<dbReference type="GO" id="GO:0005886">
    <property type="term" value="C:plasma membrane"/>
    <property type="evidence" value="ECO:0007669"/>
    <property type="project" value="TreeGrafter"/>
</dbReference>
<dbReference type="GO" id="GO:0120015">
    <property type="term" value="F:sterol transfer activity"/>
    <property type="evidence" value="ECO:0007669"/>
    <property type="project" value="TreeGrafter"/>
</dbReference>
<evidence type="ECO:0000313" key="5">
    <source>
        <dbReference type="Proteomes" id="UP000663868"/>
    </source>
</evidence>
<dbReference type="InterPro" id="IPR004242">
    <property type="entry name" value="Transposase_21"/>
</dbReference>
<dbReference type="AlphaFoldDB" id="A0A818YWA1"/>
<dbReference type="InterPro" id="IPR004182">
    <property type="entry name" value="GRAM"/>
</dbReference>
<dbReference type="PANTHER" id="PTHR23319">
    <property type="entry name" value="GRAM DOMAIN CONTAINING 1B, ISOFORM E"/>
    <property type="match status" value="1"/>
</dbReference>
<proteinExistence type="predicted"/>
<dbReference type="GO" id="GO:0005789">
    <property type="term" value="C:endoplasmic reticulum membrane"/>
    <property type="evidence" value="ECO:0007669"/>
    <property type="project" value="TreeGrafter"/>
</dbReference>